<keyword evidence="3" id="KW-0106">Calcium</keyword>
<comment type="subunit">
    <text evidence="2">Monomer.</text>
</comment>
<feature type="signal peptide" evidence="4">
    <location>
        <begin position="1"/>
        <end position="22"/>
    </location>
</feature>
<dbReference type="InterPro" id="IPR014718">
    <property type="entry name" value="GH-type_carb-bd"/>
</dbReference>
<name>A0ABW6AR56_9BACT</name>
<gene>
    <name evidence="5" type="ORF">ACFS25_23215</name>
</gene>
<dbReference type="RefSeq" id="WP_381505761.1">
    <property type="nucleotide sequence ID" value="NZ_JBHUOM010000023.1"/>
</dbReference>
<evidence type="ECO:0000256" key="2">
    <source>
        <dbReference type="ARBA" id="ARBA00011245"/>
    </source>
</evidence>
<evidence type="ECO:0008006" key="7">
    <source>
        <dbReference type="Google" id="ProtNLM"/>
    </source>
</evidence>
<evidence type="ECO:0000256" key="4">
    <source>
        <dbReference type="SAM" id="SignalP"/>
    </source>
</evidence>
<comment type="cofactor">
    <cofactor evidence="1">
        <name>Ca(2+)</name>
        <dbReference type="ChEBI" id="CHEBI:29108"/>
    </cofactor>
</comment>
<evidence type="ECO:0000313" key="6">
    <source>
        <dbReference type="Proteomes" id="UP001597512"/>
    </source>
</evidence>
<accession>A0ABW6AR56</accession>
<keyword evidence="6" id="KW-1185">Reference proteome</keyword>
<evidence type="ECO:0000256" key="1">
    <source>
        <dbReference type="ARBA" id="ARBA00001913"/>
    </source>
</evidence>
<dbReference type="Gene3D" id="2.70.98.10">
    <property type="match status" value="1"/>
</dbReference>
<feature type="chain" id="PRO_5046166147" description="Aldose 1-epimerase" evidence="4">
    <location>
        <begin position="23"/>
        <end position="329"/>
    </location>
</feature>
<dbReference type="SUPFAM" id="SSF74650">
    <property type="entry name" value="Galactose mutarotase-like"/>
    <property type="match status" value="1"/>
</dbReference>
<keyword evidence="4" id="KW-0732">Signal</keyword>
<evidence type="ECO:0000256" key="3">
    <source>
        <dbReference type="ARBA" id="ARBA00022837"/>
    </source>
</evidence>
<sequence length="329" mass="36452">MTKSVAITCLLLCGLIGLTASMKPVLEVPEMEITNGLVSAQVYLPDAEKGYYRGTRFDWSGVIASLNYKGHSYHGKWFDAYNPTTHDAIMGPVEEFGPLGYADAKGGDTFVKIGIGSITKPDDKPYSSFKPYAIANPGSWTVKKKKDQVQFSHTLTNTQYGYDYQKTLKLTKGKPELIITHTLKNTGNRTIETTVYDHNFFMIDQQPTCPGYSVTLPIGNLSPEGGKGVGEIVKLQDNQIVFLRDLEKREQAYFPDLAAGKPVAYNLTVENTKTGAGVHVIGDREIAKLVFWSSSTTVCPEPYININVAPGKTFSWQIAYQYYLKDSIK</sequence>
<dbReference type="Proteomes" id="UP001597512">
    <property type="component" value="Unassembled WGS sequence"/>
</dbReference>
<comment type="caution">
    <text evidence="5">The sequence shown here is derived from an EMBL/GenBank/DDBJ whole genome shotgun (WGS) entry which is preliminary data.</text>
</comment>
<proteinExistence type="predicted"/>
<dbReference type="InterPro" id="IPR011013">
    <property type="entry name" value="Gal_mutarotase_sf_dom"/>
</dbReference>
<reference evidence="6" key="1">
    <citation type="journal article" date="2019" name="Int. J. Syst. Evol. Microbiol.">
        <title>The Global Catalogue of Microorganisms (GCM) 10K type strain sequencing project: providing services to taxonomists for standard genome sequencing and annotation.</title>
        <authorList>
            <consortium name="The Broad Institute Genomics Platform"/>
            <consortium name="The Broad Institute Genome Sequencing Center for Infectious Disease"/>
            <person name="Wu L."/>
            <person name="Ma J."/>
        </authorList>
    </citation>
    <scope>NUCLEOTIDE SEQUENCE [LARGE SCALE GENOMIC DNA]</scope>
    <source>
        <strain evidence="6">KCTC 52490</strain>
    </source>
</reference>
<organism evidence="5 6">
    <name type="scientific">Spirosoma flavum</name>
    <dbReference type="NCBI Taxonomy" id="2048557"/>
    <lineage>
        <taxon>Bacteria</taxon>
        <taxon>Pseudomonadati</taxon>
        <taxon>Bacteroidota</taxon>
        <taxon>Cytophagia</taxon>
        <taxon>Cytophagales</taxon>
        <taxon>Cytophagaceae</taxon>
        <taxon>Spirosoma</taxon>
    </lineage>
</organism>
<evidence type="ECO:0000313" key="5">
    <source>
        <dbReference type="EMBL" id="MFD2936710.1"/>
    </source>
</evidence>
<dbReference type="EMBL" id="JBHUOM010000023">
    <property type="protein sequence ID" value="MFD2936710.1"/>
    <property type="molecule type" value="Genomic_DNA"/>
</dbReference>
<protein>
    <recommendedName>
        <fullName evidence="7">Aldose 1-epimerase</fullName>
    </recommendedName>
</protein>